<accession>A0AA39V3D2</accession>
<dbReference type="EMBL" id="JAFEKC020000018">
    <property type="protein sequence ID" value="KAK0509759.1"/>
    <property type="molecule type" value="Genomic_DNA"/>
</dbReference>
<dbReference type="InterPro" id="IPR012677">
    <property type="entry name" value="Nucleotide-bd_a/b_plait_sf"/>
</dbReference>
<dbReference type="AlphaFoldDB" id="A0AA39V3D2"/>
<gene>
    <name evidence="1" type="ORF">JMJ35_008153</name>
</gene>
<dbReference type="Proteomes" id="UP001166286">
    <property type="component" value="Unassembled WGS sequence"/>
</dbReference>
<evidence type="ECO:0000313" key="2">
    <source>
        <dbReference type="Proteomes" id="UP001166286"/>
    </source>
</evidence>
<protein>
    <submittedName>
        <fullName evidence="1">Uncharacterized protein</fullName>
    </submittedName>
</protein>
<evidence type="ECO:0000313" key="1">
    <source>
        <dbReference type="EMBL" id="KAK0509759.1"/>
    </source>
</evidence>
<reference evidence="1" key="1">
    <citation type="submission" date="2023-03" db="EMBL/GenBank/DDBJ databases">
        <title>Complete genome of Cladonia borealis.</title>
        <authorList>
            <person name="Park H."/>
        </authorList>
    </citation>
    <scope>NUCLEOTIDE SEQUENCE</scope>
    <source>
        <strain evidence="1">ANT050790</strain>
    </source>
</reference>
<comment type="caution">
    <text evidence="1">The sequence shown here is derived from an EMBL/GenBank/DDBJ whole genome shotgun (WGS) entry which is preliminary data.</text>
</comment>
<name>A0AA39V3D2_9LECA</name>
<sequence length="150" mass="16420">MDNTRSYNRRRPIPVTPISHRLCESGVRVLFENFGEVTLVRIAQAPDGQSLKIDQRPSSEYTMVYGDAGKNYFTLTKSNAGNPVTHYFGIAVVTMPDEEGASKAIKKVEWCLVCASQFSYAPSHSLLMDITSIDGSVVEVKILGRGSSGS</sequence>
<keyword evidence="2" id="KW-1185">Reference proteome</keyword>
<proteinExistence type="predicted"/>
<dbReference type="Gene3D" id="3.30.70.330">
    <property type="match status" value="1"/>
</dbReference>
<organism evidence="1 2">
    <name type="scientific">Cladonia borealis</name>
    <dbReference type="NCBI Taxonomy" id="184061"/>
    <lineage>
        <taxon>Eukaryota</taxon>
        <taxon>Fungi</taxon>
        <taxon>Dikarya</taxon>
        <taxon>Ascomycota</taxon>
        <taxon>Pezizomycotina</taxon>
        <taxon>Lecanoromycetes</taxon>
        <taxon>OSLEUM clade</taxon>
        <taxon>Lecanoromycetidae</taxon>
        <taxon>Lecanorales</taxon>
        <taxon>Lecanorineae</taxon>
        <taxon>Cladoniaceae</taxon>
        <taxon>Cladonia</taxon>
    </lineage>
</organism>